<feature type="region of interest" description="Disordered" evidence="1">
    <location>
        <begin position="24"/>
        <end position="63"/>
    </location>
</feature>
<gene>
    <name evidence="2" type="ORF">PR048_009732</name>
</gene>
<comment type="caution">
    <text evidence="2">The sequence shown here is derived from an EMBL/GenBank/DDBJ whole genome shotgun (WGS) entry which is preliminary data.</text>
</comment>
<protein>
    <submittedName>
        <fullName evidence="2">Uncharacterized protein</fullName>
    </submittedName>
</protein>
<evidence type="ECO:0000256" key="1">
    <source>
        <dbReference type="SAM" id="MobiDB-lite"/>
    </source>
</evidence>
<dbReference type="Proteomes" id="UP001159363">
    <property type="component" value="Chromosome 3"/>
</dbReference>
<evidence type="ECO:0000313" key="3">
    <source>
        <dbReference type="Proteomes" id="UP001159363"/>
    </source>
</evidence>
<name>A0ABQ9I0T0_9NEOP</name>
<organism evidence="2 3">
    <name type="scientific">Dryococelus australis</name>
    <dbReference type="NCBI Taxonomy" id="614101"/>
    <lineage>
        <taxon>Eukaryota</taxon>
        <taxon>Metazoa</taxon>
        <taxon>Ecdysozoa</taxon>
        <taxon>Arthropoda</taxon>
        <taxon>Hexapoda</taxon>
        <taxon>Insecta</taxon>
        <taxon>Pterygota</taxon>
        <taxon>Neoptera</taxon>
        <taxon>Polyneoptera</taxon>
        <taxon>Phasmatodea</taxon>
        <taxon>Verophasmatodea</taxon>
        <taxon>Anareolatae</taxon>
        <taxon>Phasmatidae</taxon>
        <taxon>Eurycanthinae</taxon>
        <taxon>Dryococelus</taxon>
    </lineage>
</organism>
<reference evidence="2 3" key="1">
    <citation type="submission" date="2023-02" db="EMBL/GenBank/DDBJ databases">
        <title>LHISI_Scaffold_Assembly.</title>
        <authorList>
            <person name="Stuart O.P."/>
            <person name="Cleave R."/>
            <person name="Magrath M.J.L."/>
            <person name="Mikheyev A.S."/>
        </authorList>
    </citation>
    <scope>NUCLEOTIDE SEQUENCE [LARGE SCALE GENOMIC DNA]</scope>
    <source>
        <strain evidence="2">Daus_M_001</strain>
        <tissue evidence="2">Leg muscle</tissue>
    </source>
</reference>
<proteinExistence type="predicted"/>
<keyword evidence="3" id="KW-1185">Reference proteome</keyword>
<accession>A0ABQ9I0T0</accession>
<dbReference type="EMBL" id="JARBHB010000003">
    <property type="protein sequence ID" value="KAJ8890224.1"/>
    <property type="molecule type" value="Genomic_DNA"/>
</dbReference>
<evidence type="ECO:0000313" key="2">
    <source>
        <dbReference type="EMBL" id="KAJ8890224.1"/>
    </source>
</evidence>
<sequence length="270" mass="29656">MLLGPEGDCRHRCTHFPDTTSVRLASRRGPRWRTGQSARLPPRRTGLNPPAAGRRAFSGSSTPLPPPCIPAMPHSRTLNLNHATSETENLPRRRYRGANPQPFDYKSATLLLSYDGRPTRLPPGEPGSIPGGVRMCESCPDDAAVRRVFLGDLPFPPPLHSGAAPYTPRFSLIGSQELDVHIYPNLFANLNERGRASRKGDYANNIMTGNDTLIVSGKVPLAYTGQQAYVYDRRSSDSMASAVGCTIPLRVYHRVCLQCLQDDGEHQLNS</sequence>